<dbReference type="Proteomes" id="UP000190890">
    <property type="component" value="Unassembled WGS sequence"/>
</dbReference>
<keyword evidence="2" id="KW-1185">Reference proteome</keyword>
<protein>
    <submittedName>
        <fullName evidence="1">Uncharacterized protein</fullName>
    </submittedName>
</protein>
<organism evidence="1 2">
    <name type="scientific">Clostridium puniceum</name>
    <dbReference type="NCBI Taxonomy" id="29367"/>
    <lineage>
        <taxon>Bacteria</taxon>
        <taxon>Bacillati</taxon>
        <taxon>Bacillota</taxon>
        <taxon>Clostridia</taxon>
        <taxon>Eubacteriales</taxon>
        <taxon>Clostridiaceae</taxon>
        <taxon>Clostridium</taxon>
    </lineage>
</organism>
<sequence length="154" mass="18384">MIKFIIYGSVLLSMLGILKYVEKSYLWKAPRAVIDITFVKTLRVLNSNLGYQRFHSAYPTPTFIEEILEKCESECNMKFIEYIIYLKVCQKQMFFHHFSKKKKDIIIKEISNKFHIRIDYEILQTYLNASFNELAENLGYELEMKFAKELVLKE</sequence>
<reference evidence="1 2" key="1">
    <citation type="submission" date="2016-05" db="EMBL/GenBank/DDBJ databases">
        <title>Microbial solvent formation.</title>
        <authorList>
            <person name="Poehlein A."/>
            <person name="Montoya Solano J.D."/>
            <person name="Flitsch S."/>
            <person name="Krabben P."/>
            <person name="Duerre P."/>
            <person name="Daniel R."/>
        </authorList>
    </citation>
    <scope>NUCLEOTIDE SEQUENCE [LARGE SCALE GENOMIC DNA]</scope>
    <source>
        <strain evidence="1 2">DSM 2619</strain>
    </source>
</reference>
<gene>
    <name evidence="1" type="ORF">CLPUN_09490</name>
</gene>
<accession>A0A1S8TWK3</accession>
<proteinExistence type="predicted"/>
<evidence type="ECO:0000313" key="1">
    <source>
        <dbReference type="EMBL" id="OOM81765.1"/>
    </source>
</evidence>
<dbReference type="AlphaFoldDB" id="A0A1S8TWK3"/>
<name>A0A1S8TWK3_9CLOT</name>
<dbReference type="EMBL" id="LZZM01000053">
    <property type="protein sequence ID" value="OOM81765.1"/>
    <property type="molecule type" value="Genomic_DNA"/>
</dbReference>
<comment type="caution">
    <text evidence="1">The sequence shown here is derived from an EMBL/GenBank/DDBJ whole genome shotgun (WGS) entry which is preliminary data.</text>
</comment>
<dbReference type="STRING" id="29367.CLPUN_09490"/>
<evidence type="ECO:0000313" key="2">
    <source>
        <dbReference type="Proteomes" id="UP000190890"/>
    </source>
</evidence>
<dbReference type="RefSeq" id="WP_077846207.1">
    <property type="nucleotide sequence ID" value="NZ_LZZM01000053.1"/>
</dbReference>